<dbReference type="InterPro" id="IPR036291">
    <property type="entry name" value="NAD(P)-bd_dom_sf"/>
</dbReference>
<dbReference type="eggNOG" id="COG0451">
    <property type="taxonomic scope" value="Bacteria"/>
</dbReference>
<dbReference type="KEGG" id="cfu:CFU_1116"/>
<keyword evidence="2" id="KW-0560">Oxidoreductase</keyword>
<dbReference type="HOGENOM" id="CLU_007383_1_7_4"/>
<reference evidence="2 3" key="5">
    <citation type="journal article" date="2011" name="ISME J.">
        <title>Dual transcriptional profiling of a bacterial/fungal confrontation: Collimonas fungivorans versus Aspergillus niger.</title>
        <authorList>
            <person name="Mela F."/>
            <person name="Fritsche K."/>
            <person name="de Boer W."/>
            <person name="van Veen J.A."/>
            <person name="de Graaff L.H."/>
            <person name="van den Berg M."/>
            <person name="Leveau J.H."/>
        </authorList>
    </citation>
    <scope>NUCLEOTIDE SEQUENCE [LARGE SCALE GENOMIC DNA]</scope>
    <source>
        <strain evidence="2 3">Ter331</strain>
    </source>
</reference>
<protein>
    <submittedName>
        <fullName evidence="2">Oxidoreductase Rmd</fullName>
        <ecNumber evidence="2">1.1.1.-</ecNumber>
    </submittedName>
</protein>
<dbReference type="PANTHER" id="PTHR43000">
    <property type="entry name" value="DTDP-D-GLUCOSE 4,6-DEHYDRATASE-RELATED"/>
    <property type="match status" value="1"/>
</dbReference>
<dbReference type="Proteomes" id="UP000008392">
    <property type="component" value="Chromosome"/>
</dbReference>
<dbReference type="GO" id="GO:0016491">
    <property type="term" value="F:oxidoreductase activity"/>
    <property type="evidence" value="ECO:0007669"/>
    <property type="project" value="UniProtKB-KW"/>
</dbReference>
<organism evidence="2 3">
    <name type="scientific">Collimonas fungivorans (strain Ter331)</name>
    <dbReference type="NCBI Taxonomy" id="1005048"/>
    <lineage>
        <taxon>Bacteria</taxon>
        <taxon>Pseudomonadati</taxon>
        <taxon>Pseudomonadota</taxon>
        <taxon>Betaproteobacteria</taxon>
        <taxon>Burkholderiales</taxon>
        <taxon>Oxalobacteraceae</taxon>
        <taxon>Collimonas</taxon>
    </lineage>
</organism>
<accession>G0AJ15</accession>
<gene>
    <name evidence="2" type="primary">rmd</name>
    <name evidence="2" type="ordered locus">CFU_1116</name>
</gene>
<dbReference type="EC" id="1.1.1.-" evidence="2"/>
<dbReference type="Pfam" id="PF16363">
    <property type="entry name" value="GDP_Man_Dehyd"/>
    <property type="match status" value="1"/>
</dbReference>
<dbReference type="Gene3D" id="3.40.50.720">
    <property type="entry name" value="NAD(P)-binding Rossmann-like Domain"/>
    <property type="match status" value="1"/>
</dbReference>
<evidence type="ECO:0000313" key="2">
    <source>
        <dbReference type="EMBL" id="AEK60948.1"/>
    </source>
</evidence>
<dbReference type="SUPFAM" id="SSF51735">
    <property type="entry name" value="NAD(P)-binding Rossmann-fold domains"/>
    <property type="match status" value="1"/>
</dbReference>
<proteinExistence type="predicted"/>
<dbReference type="Gene3D" id="3.90.25.10">
    <property type="entry name" value="UDP-galactose 4-epimerase, domain 1"/>
    <property type="match status" value="1"/>
</dbReference>
<reference evidence="2 3" key="3">
    <citation type="journal article" date="2008" name="FEMS Microbiol. Ecol.">
        <title>Identification and characterization of genes underlying chitinolysis in Collimonas fungivorans Ter331.</title>
        <authorList>
            <person name="Fritsche K."/>
            <person name="de Boer W."/>
            <person name="Gerards S."/>
            <person name="van den Berg M."/>
            <person name="van Veen J.A."/>
            <person name="Leveau J.H."/>
        </authorList>
    </citation>
    <scope>NUCLEOTIDE SEQUENCE [LARGE SCALE GENOMIC DNA]</scope>
    <source>
        <strain evidence="2 3">Ter331</strain>
    </source>
</reference>
<keyword evidence="3" id="KW-1185">Reference proteome</keyword>
<dbReference type="AlphaFoldDB" id="G0AJ15"/>
<feature type="domain" description="NAD(P)-binding" evidence="1">
    <location>
        <begin position="60"/>
        <end position="311"/>
    </location>
</feature>
<dbReference type="STRING" id="1005048.CFU_1116"/>
<name>G0AJ15_COLFT</name>
<evidence type="ECO:0000259" key="1">
    <source>
        <dbReference type="Pfam" id="PF16363"/>
    </source>
</evidence>
<sequence>MRASRDRKQGIGRTAKERLHMKRLFVTGQSGFVGLAFERMRGHIAAAHGWELVSADNPYDLLEPAALDLAIRQARPDAVIHLAGQTFIPEAFRDPAHTLDVNLKGTLHLLQALQRNAFNGTFLYVSSGDVYGKVNPELLPIGEQLPVRPQNPYAVSKAAAELLCYQWSCNQPWRILVARPFNHIGPGQREDFVISSVARQLARIRQGLQEPRIQVGDVDVSRDFLDVEDVISAYLALLENGLNGETYNVCSGKEYLIRDMIASMLYLTEIDAQIEQDPARLRPSDLRRVKGSNQKITQATAWQPGIPMQQTLLNVLSDWESRVAAETATQGHPRP</sequence>
<dbReference type="EMBL" id="CP002745">
    <property type="protein sequence ID" value="AEK60948.1"/>
    <property type="molecule type" value="Genomic_DNA"/>
</dbReference>
<reference evidence="2 3" key="1">
    <citation type="journal article" date="2004" name="Environ. Microbiol.">
        <title>Phylogeny-function analysis of (meta)genomic libraries: screening for expression of ribosomal RNA genes by large-insert library fluorescent in situ hybridization (LIL-FISH).</title>
        <authorList>
            <person name="Leveau J.H."/>
            <person name="Gerards S."/>
            <person name="de Boer W."/>
            <person name="van Veen J.A."/>
        </authorList>
    </citation>
    <scope>NUCLEOTIDE SEQUENCE [LARGE SCALE GENOMIC DNA]</scope>
    <source>
        <strain evidence="2 3">Ter331</strain>
    </source>
</reference>
<evidence type="ECO:0000313" key="3">
    <source>
        <dbReference type="Proteomes" id="UP000008392"/>
    </source>
</evidence>
<reference evidence="2 3" key="2">
    <citation type="journal article" date="2006" name="J. Microbiol. Methods">
        <title>Genomic flank-sequencing of plasposon insertion sites for rapid identification of functional genes.</title>
        <authorList>
            <person name="Leveau J.H."/>
            <person name="Gerards S."/>
            <person name="Fritsche K."/>
            <person name="Zondag G."/>
            <person name="van Veen J.A."/>
        </authorList>
    </citation>
    <scope>NUCLEOTIDE SEQUENCE [LARGE SCALE GENOMIC DNA]</scope>
    <source>
        <strain evidence="2 3">Ter331</strain>
    </source>
</reference>
<dbReference type="InterPro" id="IPR016040">
    <property type="entry name" value="NAD(P)-bd_dom"/>
</dbReference>
<reference evidence="3" key="6">
    <citation type="submission" date="2011-05" db="EMBL/GenBank/DDBJ databases">
        <title>Complete sequence of Collimonas fungivorans Ter331.</title>
        <authorList>
            <person name="Leveau J.H."/>
        </authorList>
    </citation>
    <scope>NUCLEOTIDE SEQUENCE [LARGE SCALE GENOMIC DNA]</scope>
    <source>
        <strain evidence="3">Ter331</strain>
    </source>
</reference>
<reference evidence="2 3" key="4">
    <citation type="journal article" date="2010" name="Environ. Microbiol.">
        <title>The bacterial genus Collimonas: mycophagy, weathering and other adaptive solutions to life in oligotrophic soil environments.</title>
        <authorList>
            <person name="Leveau J.H."/>
            <person name="Uroz S."/>
            <person name="de Boer W."/>
        </authorList>
    </citation>
    <scope>NUCLEOTIDE SEQUENCE [LARGE SCALE GENOMIC DNA]</scope>
    <source>
        <strain evidence="2 3">Ter331</strain>
    </source>
</reference>